<evidence type="ECO:0000256" key="8">
    <source>
        <dbReference type="SAM" id="MobiDB-lite"/>
    </source>
</evidence>
<dbReference type="EMBL" id="JAHUTJ010050870">
    <property type="protein sequence ID" value="MED6284406.1"/>
    <property type="molecule type" value="Genomic_DNA"/>
</dbReference>
<keyword evidence="2" id="KW-0812">Transmembrane</keyword>
<feature type="region of interest" description="Disordered" evidence="8">
    <location>
        <begin position="201"/>
        <end position="264"/>
    </location>
</feature>
<comment type="caution">
    <text evidence="10">The sequence shown here is derived from an EMBL/GenBank/DDBJ whole genome shotgun (WGS) entry which is preliminary data.</text>
</comment>
<name>A0ABU7EAV0_9TELE</name>
<keyword evidence="11" id="KW-1185">Reference proteome</keyword>
<sequence>MFSFQTSTCNFVFPDGLNAYTAPVGHVMNLSGIPVYLNDSTYDGSTEQGMQFGGLGQLCDGVLGGDDFIETKELRVWPGYDYLGWSREALGQGSVDIEFHFEKPRLFNNMQVHSNNRHTQGVRVFSKVECLFKPGLLQPWSSPALTLPVPLEDLKDPSSRPISLPLGGRLAQILCCKFYFADRWLLISEISFLSEPFEEDGTDVDSSLHNPPKFPDPSPSPPVNATSSVPILNHSSFNSTSEPSERPTATTTIMMNTTGNWTLS</sequence>
<evidence type="ECO:0000256" key="4">
    <source>
        <dbReference type="ARBA" id="ARBA00022989"/>
    </source>
</evidence>
<evidence type="ECO:0000259" key="9">
    <source>
        <dbReference type="Pfam" id="PF21114"/>
    </source>
</evidence>
<evidence type="ECO:0000313" key="11">
    <source>
        <dbReference type="Proteomes" id="UP001352852"/>
    </source>
</evidence>
<keyword evidence="5" id="KW-0472">Membrane</keyword>
<evidence type="ECO:0000256" key="6">
    <source>
        <dbReference type="ARBA" id="ARBA00023157"/>
    </source>
</evidence>
<reference evidence="10 11" key="1">
    <citation type="submission" date="2021-06" db="EMBL/GenBank/DDBJ databases">
        <authorList>
            <person name="Palmer J.M."/>
        </authorList>
    </citation>
    <scope>NUCLEOTIDE SEQUENCE [LARGE SCALE GENOMIC DNA]</scope>
    <source>
        <strain evidence="10 11">CL_MEX2019</strain>
        <tissue evidence="10">Muscle</tissue>
    </source>
</reference>
<dbReference type="InterPro" id="IPR048525">
    <property type="entry name" value="DDR1-2_DS-like"/>
</dbReference>
<comment type="subcellular location">
    <subcellularLocation>
        <location evidence="1">Membrane</location>
        <topology evidence="1">Single-pass type I membrane protein</topology>
    </subcellularLocation>
</comment>
<keyword evidence="7" id="KW-0325">Glycoprotein</keyword>
<accession>A0ABU7EAV0</accession>
<dbReference type="Gene3D" id="2.60.120.1190">
    <property type="match status" value="1"/>
</dbReference>
<feature type="compositionally biased region" description="Low complexity" evidence="8">
    <location>
        <begin position="248"/>
        <end position="264"/>
    </location>
</feature>
<keyword evidence="3" id="KW-0732">Signal</keyword>
<evidence type="ECO:0000256" key="1">
    <source>
        <dbReference type="ARBA" id="ARBA00004479"/>
    </source>
</evidence>
<evidence type="ECO:0000256" key="3">
    <source>
        <dbReference type="ARBA" id="ARBA00022729"/>
    </source>
</evidence>
<proteinExistence type="predicted"/>
<keyword evidence="4" id="KW-1133">Transmembrane helix</keyword>
<feature type="compositionally biased region" description="Polar residues" evidence="8">
    <location>
        <begin position="223"/>
        <end position="242"/>
    </location>
</feature>
<feature type="non-terminal residue" evidence="10">
    <location>
        <position position="264"/>
    </location>
</feature>
<evidence type="ECO:0000256" key="5">
    <source>
        <dbReference type="ARBA" id="ARBA00023136"/>
    </source>
</evidence>
<evidence type="ECO:0000256" key="2">
    <source>
        <dbReference type="ARBA" id="ARBA00022692"/>
    </source>
</evidence>
<protein>
    <recommendedName>
        <fullName evidence="9">Discoidin domain-containing protein</fullName>
    </recommendedName>
</protein>
<dbReference type="Proteomes" id="UP001352852">
    <property type="component" value="Unassembled WGS sequence"/>
</dbReference>
<dbReference type="Pfam" id="PF21114">
    <property type="entry name" value="DDR1-2_DS-like"/>
    <property type="match status" value="1"/>
</dbReference>
<keyword evidence="6" id="KW-1015">Disulfide bond</keyword>
<evidence type="ECO:0000256" key="7">
    <source>
        <dbReference type="ARBA" id="ARBA00023180"/>
    </source>
</evidence>
<feature type="compositionally biased region" description="Pro residues" evidence="8">
    <location>
        <begin position="212"/>
        <end position="222"/>
    </location>
</feature>
<evidence type="ECO:0000313" key="10">
    <source>
        <dbReference type="EMBL" id="MED6284406.1"/>
    </source>
</evidence>
<organism evidence="10 11">
    <name type="scientific">Characodon lateralis</name>
    <dbReference type="NCBI Taxonomy" id="208331"/>
    <lineage>
        <taxon>Eukaryota</taxon>
        <taxon>Metazoa</taxon>
        <taxon>Chordata</taxon>
        <taxon>Craniata</taxon>
        <taxon>Vertebrata</taxon>
        <taxon>Euteleostomi</taxon>
        <taxon>Actinopterygii</taxon>
        <taxon>Neopterygii</taxon>
        <taxon>Teleostei</taxon>
        <taxon>Neoteleostei</taxon>
        <taxon>Acanthomorphata</taxon>
        <taxon>Ovalentaria</taxon>
        <taxon>Atherinomorphae</taxon>
        <taxon>Cyprinodontiformes</taxon>
        <taxon>Goodeidae</taxon>
        <taxon>Characodon</taxon>
    </lineage>
</organism>
<feature type="domain" description="Discoidin" evidence="9">
    <location>
        <begin position="16"/>
        <end position="194"/>
    </location>
</feature>
<gene>
    <name evidence="10" type="ORF">CHARACLAT_018929</name>
</gene>